<dbReference type="GeneID" id="107217573"/>
<evidence type="ECO:0000256" key="3">
    <source>
        <dbReference type="ARBA" id="ARBA00022801"/>
    </source>
</evidence>
<dbReference type="InterPro" id="IPR022894">
    <property type="entry name" value="Oligoribonuclease"/>
</dbReference>
<dbReference type="FunFam" id="3.30.420.10:FF:000003">
    <property type="entry name" value="Oligoribonuclease"/>
    <property type="match status" value="1"/>
</dbReference>
<comment type="similarity">
    <text evidence="1">Belongs to the oligoribonuclease family.</text>
</comment>
<dbReference type="InParanoid" id="A0A6J0B6H0"/>
<dbReference type="Gene3D" id="3.30.420.10">
    <property type="entry name" value="Ribonuclease H-like superfamily/Ribonuclease H"/>
    <property type="match status" value="1"/>
</dbReference>
<dbReference type="GO" id="GO:0003676">
    <property type="term" value="F:nucleic acid binding"/>
    <property type="evidence" value="ECO:0007669"/>
    <property type="project" value="InterPro"/>
</dbReference>
<evidence type="ECO:0000256" key="1">
    <source>
        <dbReference type="ARBA" id="ARBA00009921"/>
    </source>
</evidence>
<dbReference type="OrthoDB" id="270189at2759"/>
<evidence type="ECO:0000313" key="7">
    <source>
        <dbReference type="Proteomes" id="UP000829291"/>
    </source>
</evidence>
<dbReference type="PANTHER" id="PTHR11046">
    <property type="entry name" value="OLIGORIBONUCLEASE, MITOCHONDRIAL"/>
    <property type="match status" value="1"/>
</dbReference>
<dbReference type="GO" id="GO:0005739">
    <property type="term" value="C:mitochondrion"/>
    <property type="evidence" value="ECO:0007669"/>
    <property type="project" value="TreeGrafter"/>
</dbReference>
<keyword evidence="2" id="KW-0540">Nuclease</keyword>
<keyword evidence="4" id="KW-0269">Exonuclease</keyword>
<keyword evidence="3" id="KW-0378">Hydrolase</keyword>
<dbReference type="Pfam" id="PF00929">
    <property type="entry name" value="RNase_T"/>
    <property type="match status" value="1"/>
</dbReference>
<dbReference type="RefSeq" id="XP_015510629.1">
    <property type="nucleotide sequence ID" value="XM_015655143.2"/>
</dbReference>
<dbReference type="InterPro" id="IPR012337">
    <property type="entry name" value="RNaseH-like_sf"/>
</dbReference>
<dbReference type="AlphaFoldDB" id="A0A6J0B6H0"/>
<evidence type="ECO:0000313" key="8">
    <source>
        <dbReference type="RefSeq" id="XP_015510629.1"/>
    </source>
</evidence>
<dbReference type="SUPFAM" id="SSF53098">
    <property type="entry name" value="Ribonuclease H-like"/>
    <property type="match status" value="1"/>
</dbReference>
<evidence type="ECO:0000256" key="2">
    <source>
        <dbReference type="ARBA" id="ARBA00022722"/>
    </source>
</evidence>
<dbReference type="NCBIfam" id="NF003765">
    <property type="entry name" value="PRK05359.1"/>
    <property type="match status" value="1"/>
</dbReference>
<dbReference type="FunCoup" id="A0A6J0B6H0">
    <property type="interactions" value="2226"/>
</dbReference>
<sequence>MYVIQRGLQRSLHGKDFLSATWSMLRYNFDKSTHPSRCASPSVDEASALFSTSAFFDTANKNSSKKITMDDRLVWIDMEMTGLNVEKCHIMEIACLISDSNLNIVSDDFHVVVHQPDDILEAMNDWCIAQHAKTGLTAESRASKISLREAEELTLEFLKTNVPEKLCPVAGNSVWMDRVFIQKYLPLVDNYVHYRIIDVSTIKELMRRWCPNQYARVPAKKFNHRALDDIKESINELKYYKSQLFDVANLTRILERPENSEDR</sequence>
<evidence type="ECO:0000259" key="6">
    <source>
        <dbReference type="SMART" id="SM00479"/>
    </source>
</evidence>
<keyword evidence="7" id="KW-1185">Reference proteome</keyword>
<dbReference type="InterPro" id="IPR036397">
    <property type="entry name" value="RNaseH_sf"/>
</dbReference>
<organism evidence="8">
    <name type="scientific">Neodiprion lecontei</name>
    <name type="common">Redheaded pine sawfly</name>
    <dbReference type="NCBI Taxonomy" id="441921"/>
    <lineage>
        <taxon>Eukaryota</taxon>
        <taxon>Metazoa</taxon>
        <taxon>Ecdysozoa</taxon>
        <taxon>Arthropoda</taxon>
        <taxon>Hexapoda</taxon>
        <taxon>Insecta</taxon>
        <taxon>Pterygota</taxon>
        <taxon>Neoptera</taxon>
        <taxon>Endopterygota</taxon>
        <taxon>Hymenoptera</taxon>
        <taxon>Tenthredinoidea</taxon>
        <taxon>Diprionidae</taxon>
        <taxon>Diprioninae</taxon>
        <taxon>Neodiprion</taxon>
    </lineage>
</organism>
<proteinExistence type="inferred from homology"/>
<accession>A0A6J0B6H0</accession>
<dbReference type="GO" id="GO:0000175">
    <property type="term" value="F:3'-5'-RNA exonuclease activity"/>
    <property type="evidence" value="ECO:0007669"/>
    <property type="project" value="InterPro"/>
</dbReference>
<dbReference type="PANTHER" id="PTHR11046:SF0">
    <property type="entry name" value="OLIGORIBONUCLEASE, MITOCHONDRIAL"/>
    <property type="match status" value="1"/>
</dbReference>
<protein>
    <recommendedName>
        <fullName evidence="5">Probable oligoribonuclease</fullName>
    </recommendedName>
</protein>
<name>A0A6J0B6H0_NEOLC</name>
<feature type="domain" description="Exonuclease" evidence="6">
    <location>
        <begin position="72"/>
        <end position="246"/>
    </location>
</feature>
<evidence type="ECO:0000256" key="5">
    <source>
        <dbReference type="ARBA" id="ARBA00072681"/>
    </source>
</evidence>
<dbReference type="SMART" id="SM00479">
    <property type="entry name" value="EXOIII"/>
    <property type="match status" value="1"/>
</dbReference>
<dbReference type="CDD" id="cd06135">
    <property type="entry name" value="Orn"/>
    <property type="match status" value="1"/>
</dbReference>
<evidence type="ECO:0000256" key="4">
    <source>
        <dbReference type="ARBA" id="ARBA00022839"/>
    </source>
</evidence>
<dbReference type="KEGG" id="nlo:107217573"/>
<dbReference type="Proteomes" id="UP000829291">
    <property type="component" value="Chromosome 5"/>
</dbReference>
<dbReference type="InterPro" id="IPR013520">
    <property type="entry name" value="Ribonucl_H"/>
</dbReference>
<gene>
    <name evidence="8" type="primary">LOC107217573</name>
</gene>
<reference evidence="8" key="1">
    <citation type="submission" date="2025-08" db="UniProtKB">
        <authorList>
            <consortium name="RefSeq"/>
        </authorList>
    </citation>
    <scope>IDENTIFICATION</scope>
    <source>
        <tissue evidence="8">Thorax and Abdomen</tissue>
    </source>
</reference>